<keyword evidence="2" id="KW-1185">Reference proteome</keyword>
<dbReference type="AlphaFoldDB" id="A0A7S9DZP1"/>
<dbReference type="RefSeq" id="WP_195811951.1">
    <property type="nucleotide sequence ID" value="NZ_CP064795.1"/>
</dbReference>
<evidence type="ECO:0000313" key="2">
    <source>
        <dbReference type="Proteomes" id="UP000595095"/>
    </source>
</evidence>
<reference evidence="1 2" key="1">
    <citation type="submission" date="2020-11" db="EMBL/GenBank/DDBJ databases">
        <title>Complete genome sequence for Salinimonas sp. strain G2-b.</title>
        <authorList>
            <person name="Park S.-J."/>
        </authorList>
    </citation>
    <scope>NUCLEOTIDE SEQUENCE [LARGE SCALE GENOMIC DNA]</scope>
    <source>
        <strain evidence="1 2">G2-b</strain>
    </source>
</reference>
<sequence>MKIKFLLLALLVFLGGYFFIDKKGKKPSKENLSSENSIEFGVEAKNDKVAIQNNYQFEQEKKEPSKEVIFSQKECYAFSSSDKEYLNQVVTKFTQENVIFPSSVLPYLTELSEEQLILEFESGNNSAAYVLGMNHFYSSYNSNWHNPYLGSNVPSGEGKPINFESEAMEKAREWLWKAAINDIPIALLELGNTYRYESAFYKKENFPNWSDSDFNESDFYKRSKSKELAYKVLFEEVTSGYRELSGKPLNDYESQMDKLQFEGKIEEIEGIRRLWSLRRSEAGKGKIVELLIPKEVNESIARMKKLECSEFY</sequence>
<accession>A0A7S9DZP1</accession>
<evidence type="ECO:0000313" key="1">
    <source>
        <dbReference type="EMBL" id="QPG06878.1"/>
    </source>
</evidence>
<name>A0A7S9DZP1_9ALTE</name>
<protein>
    <submittedName>
        <fullName evidence="1">Uncharacterized protein</fullName>
    </submittedName>
</protein>
<proteinExistence type="predicted"/>
<dbReference type="EMBL" id="CP064795">
    <property type="protein sequence ID" value="QPG06878.1"/>
    <property type="molecule type" value="Genomic_DNA"/>
</dbReference>
<dbReference type="Proteomes" id="UP000595095">
    <property type="component" value="Chromosome"/>
</dbReference>
<dbReference type="KEGG" id="smaa:IT774_07100"/>
<organism evidence="1 2">
    <name type="scientific">Salinimonas marina</name>
    <dbReference type="NCBI Taxonomy" id="2785918"/>
    <lineage>
        <taxon>Bacteria</taxon>
        <taxon>Pseudomonadati</taxon>
        <taxon>Pseudomonadota</taxon>
        <taxon>Gammaproteobacteria</taxon>
        <taxon>Alteromonadales</taxon>
        <taxon>Alteromonadaceae</taxon>
        <taxon>Alteromonas/Salinimonas group</taxon>
        <taxon>Salinimonas</taxon>
    </lineage>
</organism>
<gene>
    <name evidence="1" type="ORF">IT774_07100</name>
</gene>